<proteinExistence type="predicted"/>
<evidence type="ECO:0000313" key="2">
    <source>
        <dbReference type="Proteomes" id="UP001165960"/>
    </source>
</evidence>
<reference evidence="1" key="1">
    <citation type="submission" date="2022-04" db="EMBL/GenBank/DDBJ databases">
        <title>Genome of the entomopathogenic fungus Entomophthora muscae.</title>
        <authorList>
            <person name="Elya C."/>
            <person name="Lovett B.R."/>
            <person name="Lee E."/>
            <person name="Macias A.M."/>
            <person name="Hajek A.E."/>
            <person name="De Bivort B.L."/>
            <person name="Kasson M.T."/>
            <person name="De Fine Licht H.H."/>
            <person name="Stajich J.E."/>
        </authorList>
    </citation>
    <scope>NUCLEOTIDE SEQUENCE</scope>
    <source>
        <strain evidence="1">Berkeley</strain>
    </source>
</reference>
<protein>
    <submittedName>
        <fullName evidence="1">Uncharacterized protein</fullName>
    </submittedName>
</protein>
<dbReference type="Proteomes" id="UP001165960">
    <property type="component" value="Unassembled WGS sequence"/>
</dbReference>
<accession>A0ACC2RLA6</accession>
<dbReference type="EMBL" id="QTSX02007134">
    <property type="protein sequence ID" value="KAJ9050839.1"/>
    <property type="molecule type" value="Genomic_DNA"/>
</dbReference>
<comment type="caution">
    <text evidence="1">The sequence shown here is derived from an EMBL/GenBank/DDBJ whole genome shotgun (WGS) entry which is preliminary data.</text>
</comment>
<sequence>MSGNNIRVLCRFRPQNKREIESGGEPIISYSDDKTTIKINSQEYPGEYTFDSIYDHTTSQKAFFEIFHQSYNVINGYNGTVFAYGQTGSGKTFTMMGAGGLGNEDLKGITPRIVETIFDSIYASTENIEYLVKVSYMEIYMERIKDLLNRKSFVWLLPIPFSLAVQDNLPIHEDKVNGVYVKGVTEVYVASVDEVYEVLNRGSSNRVVAFTSKKCSV</sequence>
<gene>
    <name evidence="1" type="ORF">DSO57_1010391</name>
</gene>
<keyword evidence="2" id="KW-1185">Reference proteome</keyword>
<name>A0ACC2RLA6_9FUNG</name>
<organism evidence="1 2">
    <name type="scientific">Entomophthora muscae</name>
    <dbReference type="NCBI Taxonomy" id="34485"/>
    <lineage>
        <taxon>Eukaryota</taxon>
        <taxon>Fungi</taxon>
        <taxon>Fungi incertae sedis</taxon>
        <taxon>Zoopagomycota</taxon>
        <taxon>Entomophthoromycotina</taxon>
        <taxon>Entomophthoromycetes</taxon>
        <taxon>Entomophthorales</taxon>
        <taxon>Entomophthoraceae</taxon>
        <taxon>Entomophthora</taxon>
    </lineage>
</organism>
<evidence type="ECO:0000313" key="1">
    <source>
        <dbReference type="EMBL" id="KAJ9050839.1"/>
    </source>
</evidence>